<name>A0A897NQA3_9EURY</name>
<protein>
    <recommendedName>
        <fullName evidence="4">Large ribosomal subunit protein uL30</fullName>
    </recommendedName>
</protein>
<organism evidence="7 8">
    <name type="scientific">Halapricum desulfuricans</name>
    <dbReference type="NCBI Taxonomy" id="2841257"/>
    <lineage>
        <taxon>Archaea</taxon>
        <taxon>Methanobacteriati</taxon>
        <taxon>Methanobacteriota</taxon>
        <taxon>Stenosarchaea group</taxon>
        <taxon>Halobacteria</taxon>
        <taxon>Halobacteriales</taxon>
        <taxon>Haloarculaceae</taxon>
        <taxon>Halapricum</taxon>
    </lineage>
</organism>
<feature type="compositionally biased region" description="Basic and acidic residues" evidence="5">
    <location>
        <begin position="125"/>
        <end position="135"/>
    </location>
</feature>
<evidence type="ECO:0000256" key="1">
    <source>
        <dbReference type="ARBA" id="ARBA00007594"/>
    </source>
</evidence>
<dbReference type="EMBL" id="CP064789">
    <property type="protein sequence ID" value="QSG12376.1"/>
    <property type="molecule type" value="Genomic_DNA"/>
</dbReference>
<evidence type="ECO:0000256" key="4">
    <source>
        <dbReference type="HAMAP-Rule" id="MF_01371"/>
    </source>
</evidence>
<dbReference type="GO" id="GO:0022625">
    <property type="term" value="C:cytosolic large ribosomal subunit"/>
    <property type="evidence" value="ECO:0007669"/>
    <property type="project" value="UniProtKB-UniRule"/>
</dbReference>
<evidence type="ECO:0000256" key="2">
    <source>
        <dbReference type="ARBA" id="ARBA00022980"/>
    </source>
</evidence>
<dbReference type="InterPro" id="IPR039699">
    <property type="entry name" value="Ribosomal_uL30"/>
</dbReference>
<feature type="region of interest" description="Disordered" evidence="5">
    <location>
        <begin position="110"/>
        <end position="148"/>
    </location>
</feature>
<evidence type="ECO:0000256" key="3">
    <source>
        <dbReference type="ARBA" id="ARBA00023274"/>
    </source>
</evidence>
<keyword evidence="3 4" id="KW-0687">Ribonucleoprotein</keyword>
<dbReference type="SUPFAM" id="SSF55129">
    <property type="entry name" value="Ribosomal protein L30p/L7e"/>
    <property type="match status" value="1"/>
</dbReference>
<dbReference type="PANTHER" id="PTHR11524:SF16">
    <property type="entry name" value="LARGE RIBOSOMAL SUBUNIT PROTEIN UL30"/>
    <property type="match status" value="1"/>
</dbReference>
<dbReference type="InterPro" id="IPR035808">
    <property type="entry name" value="Ribosomal_uL30_euk_arc"/>
</dbReference>
<evidence type="ECO:0000259" key="6">
    <source>
        <dbReference type="Pfam" id="PF00327"/>
    </source>
</evidence>
<dbReference type="GO" id="GO:0006412">
    <property type="term" value="P:translation"/>
    <property type="evidence" value="ECO:0007669"/>
    <property type="project" value="UniProtKB-UniRule"/>
</dbReference>
<dbReference type="GO" id="GO:0000463">
    <property type="term" value="P:maturation of LSU-rRNA from tricistronic rRNA transcript (SSU-rRNA, 5.8S rRNA, LSU-rRNA)"/>
    <property type="evidence" value="ECO:0007669"/>
    <property type="project" value="TreeGrafter"/>
</dbReference>
<comment type="similarity">
    <text evidence="1 4">Belongs to the universal ribosomal protein uL30 family.</text>
</comment>
<dbReference type="Proteomes" id="UP000663305">
    <property type="component" value="Chromosome"/>
</dbReference>
<dbReference type="NCBIfam" id="NF004711">
    <property type="entry name" value="PRK06049.1"/>
    <property type="match status" value="1"/>
</dbReference>
<evidence type="ECO:0000256" key="5">
    <source>
        <dbReference type="SAM" id="MobiDB-lite"/>
    </source>
</evidence>
<dbReference type="PANTHER" id="PTHR11524">
    <property type="entry name" value="60S RIBOSOMAL PROTEIN L7"/>
    <property type="match status" value="1"/>
</dbReference>
<dbReference type="Gene3D" id="3.30.1390.20">
    <property type="entry name" value="Ribosomal protein L30, ferredoxin-like fold domain"/>
    <property type="match status" value="1"/>
</dbReference>
<dbReference type="Gene3D" id="1.10.15.30">
    <property type="match status" value="1"/>
</dbReference>
<dbReference type="GO" id="GO:0003735">
    <property type="term" value="F:structural constituent of ribosome"/>
    <property type="evidence" value="ECO:0007669"/>
    <property type="project" value="UniProtKB-UniRule"/>
</dbReference>
<sequence length="156" mass="17294">MMKAVVQLRGEVNMSGDVEDTLDMLNLGRVNHATLVPDTDAYRGMITKVNDWVAHGEPSQDALETVLKKRAEPLEGDGFDDDSWWATWETDYDSVGELAQALLEEETTLKEQGLSPTLRLHPPRGGHDGIKHPTKEGGQLGKQATEDIDELLEAMR</sequence>
<dbReference type="InterPro" id="IPR036919">
    <property type="entry name" value="Ribo_uL30_ferredoxin-like_sf"/>
</dbReference>
<dbReference type="HAMAP" id="MF_01371_A">
    <property type="entry name" value="Ribosomal_uL30_A"/>
    <property type="match status" value="1"/>
</dbReference>
<proteinExistence type="inferred from homology"/>
<evidence type="ECO:0000313" key="7">
    <source>
        <dbReference type="EMBL" id="QSG12376.1"/>
    </source>
</evidence>
<feature type="domain" description="Large ribosomal subunit protein uL30-like ferredoxin-like fold" evidence="6">
    <location>
        <begin position="4"/>
        <end position="53"/>
    </location>
</feature>
<dbReference type="CDD" id="cd01657">
    <property type="entry name" value="Ribosomal_L7_archeal_euk"/>
    <property type="match status" value="1"/>
</dbReference>
<dbReference type="GO" id="GO:0003723">
    <property type="term" value="F:RNA binding"/>
    <property type="evidence" value="ECO:0007669"/>
    <property type="project" value="TreeGrafter"/>
</dbReference>
<evidence type="ECO:0000313" key="8">
    <source>
        <dbReference type="Proteomes" id="UP000663305"/>
    </source>
</evidence>
<keyword evidence="2 4" id="KW-0689">Ribosomal protein</keyword>
<comment type="subunit">
    <text evidence="4">Part of the 50S ribosomal subunit.</text>
</comment>
<dbReference type="NCBIfam" id="TIGR01309">
    <property type="entry name" value="uL30_arch"/>
    <property type="match status" value="1"/>
</dbReference>
<reference evidence="7" key="1">
    <citation type="submission" date="2020-11" db="EMBL/GenBank/DDBJ databases">
        <title>Carbohydrate-dependent, anaerobic sulfur respiration: A novel catabolism in halophilic archaea.</title>
        <authorList>
            <person name="Sorokin D.Y."/>
            <person name="Messina E."/>
            <person name="Smedile F."/>
            <person name="La Cono V."/>
            <person name="Hallsworth J.E."/>
            <person name="Yakimov M.M."/>
        </authorList>
    </citation>
    <scope>NUCLEOTIDE SEQUENCE</scope>
    <source>
        <strain evidence="7">HSR-Bgl</strain>
    </source>
</reference>
<dbReference type="InterPro" id="IPR005997">
    <property type="entry name" value="Ribosomal_uL30_arc"/>
</dbReference>
<accession>A0A897NQA3</accession>
<gene>
    <name evidence="7" type="primary">rpmD</name>
    <name evidence="4" type="synonym">rpl30</name>
    <name evidence="7" type="ORF">HSBGL_1966</name>
</gene>
<dbReference type="Pfam" id="PF00327">
    <property type="entry name" value="Ribosomal_L30"/>
    <property type="match status" value="1"/>
</dbReference>
<dbReference type="AlphaFoldDB" id="A0A897NQA3"/>
<dbReference type="InterPro" id="IPR016082">
    <property type="entry name" value="Ribosomal_uL30_ferredoxin-like"/>
</dbReference>